<dbReference type="HOGENOM" id="CLU_3363328_0_0_10"/>
<evidence type="ECO:0000313" key="2">
    <source>
        <dbReference type="Proteomes" id="UP000014614"/>
    </source>
</evidence>
<reference evidence="1 2" key="1">
    <citation type="submission" date="2013-05" db="EMBL/GenBank/DDBJ databases">
        <title>The Genome Sequence of Bacteroides stercoris CC31F.</title>
        <authorList>
            <consortium name="The Broad Institute Genomics Platform"/>
            <person name="Earl A."/>
            <person name="Ward D."/>
            <person name="Feldgarden M."/>
            <person name="Gevers D."/>
            <person name="Oliphant K."/>
            <person name="Allen-Vercoe E."/>
            <person name="Walker B."/>
            <person name="Young S."/>
            <person name="Zeng Q."/>
            <person name="Gargeya S."/>
            <person name="Fitzgerald M."/>
            <person name="Haas B."/>
            <person name="Abouelleil A."/>
            <person name="Allen A.W."/>
            <person name="Alvarado L."/>
            <person name="Arachchi H.M."/>
            <person name="Berlin A.M."/>
            <person name="Chapman S.B."/>
            <person name="Gainer-Dewar J."/>
            <person name="Goldberg J."/>
            <person name="Griggs A."/>
            <person name="Gujja S."/>
            <person name="Hansen M."/>
            <person name="Howarth C."/>
            <person name="Imamovic A."/>
            <person name="Ireland A."/>
            <person name="Larimer J."/>
            <person name="McCowan C."/>
            <person name="Murphy C."/>
            <person name="Pearson M."/>
            <person name="Poon T.W."/>
            <person name="Priest M."/>
            <person name="Roberts A."/>
            <person name="Saif S."/>
            <person name="Shea T."/>
            <person name="Sisk P."/>
            <person name="Sykes S."/>
            <person name="Wortman J."/>
            <person name="Nusbaum C."/>
            <person name="Birren B."/>
        </authorList>
    </citation>
    <scope>NUCLEOTIDE SEQUENCE [LARGE SCALE GENOMIC DNA]</scope>
    <source>
        <strain evidence="1 2">CC31F</strain>
    </source>
</reference>
<dbReference type="Proteomes" id="UP000014614">
    <property type="component" value="Unassembled WGS sequence"/>
</dbReference>
<accession>S3YA58</accession>
<sequence length="35" mass="3983">MAYEADRLKLHKHKAAENIALLATVSIQQTPYFPL</sequence>
<evidence type="ECO:0000313" key="1">
    <source>
        <dbReference type="EMBL" id="EPH19276.1"/>
    </source>
</evidence>
<organism evidence="1 2">
    <name type="scientific">Bacteroides stercoris CC31F</name>
    <dbReference type="NCBI Taxonomy" id="1073351"/>
    <lineage>
        <taxon>Bacteria</taxon>
        <taxon>Pseudomonadati</taxon>
        <taxon>Bacteroidota</taxon>
        <taxon>Bacteroidia</taxon>
        <taxon>Bacteroidales</taxon>
        <taxon>Bacteroidaceae</taxon>
        <taxon>Bacteroides</taxon>
    </lineage>
</organism>
<proteinExistence type="predicted"/>
<protein>
    <submittedName>
        <fullName evidence="1">Uncharacterized protein</fullName>
    </submittedName>
</protein>
<dbReference type="AlphaFoldDB" id="S3YA58"/>
<name>S3YA58_BACSE</name>
<comment type="caution">
    <text evidence="1">The sequence shown here is derived from an EMBL/GenBank/DDBJ whole genome shotgun (WGS) entry which is preliminary data.</text>
</comment>
<gene>
    <name evidence="1" type="ORF">HMPREF1181_02593</name>
</gene>
<dbReference type="EMBL" id="ATFP01000035">
    <property type="protein sequence ID" value="EPH19276.1"/>
    <property type="molecule type" value="Genomic_DNA"/>
</dbReference>